<dbReference type="GO" id="GO:0005634">
    <property type="term" value="C:nucleus"/>
    <property type="evidence" value="ECO:0007669"/>
    <property type="project" value="InterPro"/>
</dbReference>
<reference evidence="2" key="2">
    <citation type="submission" date="2025-08" db="UniProtKB">
        <authorList>
            <consortium name="Ensembl"/>
        </authorList>
    </citation>
    <scope>IDENTIFICATION</scope>
</reference>
<name>A0A8C7TD03_ONCMY</name>
<proteinExistence type="predicted"/>
<dbReference type="GO" id="GO:0006357">
    <property type="term" value="P:regulation of transcription by RNA polymerase II"/>
    <property type="evidence" value="ECO:0007669"/>
    <property type="project" value="InterPro"/>
</dbReference>
<organism evidence="2 3">
    <name type="scientific">Oncorhynchus mykiss</name>
    <name type="common">Rainbow trout</name>
    <name type="synonym">Salmo gairdneri</name>
    <dbReference type="NCBI Taxonomy" id="8022"/>
    <lineage>
        <taxon>Eukaryota</taxon>
        <taxon>Metazoa</taxon>
        <taxon>Chordata</taxon>
        <taxon>Craniata</taxon>
        <taxon>Vertebrata</taxon>
        <taxon>Euteleostomi</taxon>
        <taxon>Actinopterygii</taxon>
        <taxon>Neopterygii</taxon>
        <taxon>Teleostei</taxon>
        <taxon>Protacanthopterygii</taxon>
        <taxon>Salmoniformes</taxon>
        <taxon>Salmonidae</taxon>
        <taxon>Salmoninae</taxon>
        <taxon>Oncorhynchus</taxon>
    </lineage>
</organism>
<evidence type="ECO:0008006" key="4">
    <source>
        <dbReference type="Google" id="ProtNLM"/>
    </source>
</evidence>
<dbReference type="Proteomes" id="UP000694395">
    <property type="component" value="Chromosome 11"/>
</dbReference>
<reference evidence="2" key="1">
    <citation type="submission" date="2020-07" db="EMBL/GenBank/DDBJ databases">
        <title>A long reads based de novo assembly of the rainbow trout Arlee double haploid line genome.</title>
        <authorList>
            <person name="Gao G."/>
            <person name="Palti Y."/>
        </authorList>
    </citation>
    <scope>NUCLEOTIDE SEQUENCE [LARGE SCALE GENOMIC DNA]</scope>
</reference>
<dbReference type="PANTHER" id="PTHR32344">
    <property type="entry name" value="U1-TYPE DOMAIN-CONTAINING PROTEIN"/>
    <property type="match status" value="1"/>
</dbReference>
<evidence type="ECO:0000313" key="2">
    <source>
        <dbReference type="Ensembl" id="ENSOMYP00000078775.2"/>
    </source>
</evidence>
<dbReference type="PANTHER" id="PTHR32344:SF1">
    <property type="entry name" value="U1-TYPE DOMAIN-CONTAINING PROTEIN"/>
    <property type="match status" value="1"/>
</dbReference>
<dbReference type="AlphaFoldDB" id="A0A8C7TD03"/>
<feature type="region of interest" description="Disordered" evidence="1">
    <location>
        <begin position="1"/>
        <end position="20"/>
    </location>
</feature>
<dbReference type="GO" id="GO:0003690">
    <property type="term" value="F:double-stranded DNA binding"/>
    <property type="evidence" value="ECO:0007669"/>
    <property type="project" value="InterPro"/>
</dbReference>
<accession>A0A8C7TD03</accession>
<feature type="compositionally biased region" description="Basic residues" evidence="1">
    <location>
        <begin position="1"/>
        <end position="17"/>
    </location>
</feature>
<sequence>TCRRGRLRGPSRQKNKKAQYPNDYYESGNKFCQHIIDWTRKNMYDDHLKSKAHVKNKEKHHVIQSMPLQTTITSARFIQDFVAVCAESDIPLGKLRKLRTFLVKHCKQGGAVPGNKSSLRQTHLPGKNENGKK</sequence>
<protein>
    <recommendedName>
        <fullName evidence="4">U1-type domain-containing protein</fullName>
    </recommendedName>
</protein>
<evidence type="ECO:0000313" key="3">
    <source>
        <dbReference type="Proteomes" id="UP000694395"/>
    </source>
</evidence>
<reference evidence="2" key="3">
    <citation type="submission" date="2025-09" db="UniProtKB">
        <authorList>
            <consortium name="Ensembl"/>
        </authorList>
    </citation>
    <scope>IDENTIFICATION</scope>
</reference>
<dbReference type="Ensembl" id="ENSOMYT00000085823.2">
    <property type="protein sequence ID" value="ENSOMYP00000078775.2"/>
    <property type="gene ID" value="ENSOMYG00000036469.2"/>
</dbReference>
<dbReference type="GeneTree" id="ENSGT00940000177189"/>
<dbReference type="InterPro" id="IPR033375">
    <property type="entry name" value="Cggbp1"/>
</dbReference>
<keyword evidence="3" id="KW-1185">Reference proteome</keyword>
<feature type="region of interest" description="Disordered" evidence="1">
    <location>
        <begin position="109"/>
        <end position="133"/>
    </location>
</feature>
<evidence type="ECO:0000256" key="1">
    <source>
        <dbReference type="SAM" id="MobiDB-lite"/>
    </source>
</evidence>